<dbReference type="SUPFAM" id="SSF52540">
    <property type="entry name" value="P-loop containing nucleoside triphosphate hydrolases"/>
    <property type="match status" value="1"/>
</dbReference>
<dbReference type="RefSeq" id="WP_282908623.1">
    <property type="nucleotide sequence ID" value="NZ_JAGRPV010000001.1"/>
</dbReference>
<dbReference type="PROSITE" id="PS51198">
    <property type="entry name" value="UVRD_HELICASE_ATP_BIND"/>
    <property type="match status" value="1"/>
</dbReference>
<protein>
    <submittedName>
        <fullName evidence="7">AAA family ATPase</fullName>
    </submittedName>
</protein>
<evidence type="ECO:0000313" key="8">
    <source>
        <dbReference type="Proteomes" id="UP001161691"/>
    </source>
</evidence>
<evidence type="ECO:0000256" key="5">
    <source>
        <dbReference type="PROSITE-ProRule" id="PRU00560"/>
    </source>
</evidence>
<dbReference type="InterPro" id="IPR027785">
    <property type="entry name" value="UvrD-like_helicase_C"/>
</dbReference>
<name>A0ABT6TFW5_9BACL</name>
<dbReference type="Proteomes" id="UP001161691">
    <property type="component" value="Unassembled WGS sequence"/>
</dbReference>
<evidence type="ECO:0000256" key="3">
    <source>
        <dbReference type="ARBA" id="ARBA00022806"/>
    </source>
</evidence>
<reference evidence="7" key="1">
    <citation type="submission" date="2023-04" db="EMBL/GenBank/DDBJ databases">
        <title>Comparative genomic analysis of Cohnella hashimotonis sp. nov., isolated from the International Space Station.</title>
        <authorList>
            <person name="Venkateswaran K."/>
            <person name="Simpson A."/>
        </authorList>
    </citation>
    <scope>NUCLEOTIDE SEQUENCE</scope>
    <source>
        <strain evidence="7">F6_2S_P_1</strain>
    </source>
</reference>
<keyword evidence="4 5" id="KW-0067">ATP-binding</keyword>
<evidence type="ECO:0000256" key="1">
    <source>
        <dbReference type="ARBA" id="ARBA00022741"/>
    </source>
</evidence>
<dbReference type="Pfam" id="PF13538">
    <property type="entry name" value="UvrD_C_2"/>
    <property type="match status" value="1"/>
</dbReference>
<proteinExistence type="predicted"/>
<dbReference type="PANTHER" id="PTHR11070">
    <property type="entry name" value="UVRD / RECB / PCRA DNA HELICASE FAMILY MEMBER"/>
    <property type="match status" value="1"/>
</dbReference>
<evidence type="ECO:0000313" key="7">
    <source>
        <dbReference type="EMBL" id="MDI4645720.1"/>
    </source>
</evidence>
<dbReference type="InterPro" id="IPR000212">
    <property type="entry name" value="DNA_helicase_UvrD/REP"/>
</dbReference>
<evidence type="ECO:0000256" key="2">
    <source>
        <dbReference type="ARBA" id="ARBA00022801"/>
    </source>
</evidence>
<feature type="binding site" evidence="5">
    <location>
        <begin position="203"/>
        <end position="210"/>
    </location>
    <ligand>
        <name>ATP</name>
        <dbReference type="ChEBI" id="CHEBI:30616"/>
    </ligand>
</feature>
<dbReference type="EMBL" id="JAGRPV010000001">
    <property type="protein sequence ID" value="MDI4645720.1"/>
    <property type="molecule type" value="Genomic_DNA"/>
</dbReference>
<keyword evidence="1 5" id="KW-0547">Nucleotide-binding</keyword>
<comment type="caution">
    <text evidence="7">The sequence shown here is derived from an EMBL/GenBank/DDBJ whole genome shotgun (WGS) entry which is preliminary data.</text>
</comment>
<dbReference type="InterPro" id="IPR014016">
    <property type="entry name" value="UvrD-like_ATP-bd"/>
</dbReference>
<sequence length="708" mass="78852">MSEDKRFREETVKLEHTKTSIREQIAGIGPRYTGNDYTEQTLDAIRQERKLRLTTSEKEPYFGRLDFREEGKSEPLPLYIGKSGVGEENGHRLLVVDWRAPVSSLFYAFSGGNPEVAYDSPEGAVSGTVHLKRNLLVREGELQRVVDSYAEGGEQGGSAGDEFLLHKLGESKDNKLRDIVSTIQQEQDAIIRTEKNKAVFIQGVAGSGKTTVALHRLAYLLYRYQDRVRADRMMILAPSQMFLNYISGVLPELGVGDIGQQTFEDWALEQIGEDLRLRDPAEELARWFEGDASAGSRADAPAKRKGSLAFLAEIDEAIEELARTMVPEEPFTPDDRRMLTAEQVRAWFAEENPLDPIMKKRERVLNRIKRWMEIELGKAKWSDAEVRKKANARWKAYAGKLPLHTASSFYKAGGWHTDDGRGEARGAKQAGAASKAKSKGKAAAVFAREDLAALVHIHLKLLGPAAPAYDHIVIDEAQDYSPAQLQVLRQHQRITSMTVLGDLQQGIHDYAGITDWEELRRLFPGEETSYYELDRSYRSTLEIIEFANRILKGMGGGVKPARPVFRSGQPVEVERTAQAPDTAAIAAIVEGWRQEPELQSIAVLGRTAAACARIYSELTARGIRSSLLEAKHQNYEGGITVAPVYLSKGLEFDAVLIPDADAADYKPEDAKLLYVGCTRALHRLKLLYAHSPTPLIAQPDPESEEAAR</sequence>
<keyword evidence="3 5" id="KW-0347">Helicase</keyword>
<feature type="domain" description="UvrD-like helicase ATP-binding" evidence="6">
    <location>
        <begin position="182"/>
        <end position="540"/>
    </location>
</feature>
<accession>A0ABT6TFW5</accession>
<gene>
    <name evidence="7" type="ORF">KB449_12135</name>
</gene>
<evidence type="ECO:0000256" key="4">
    <source>
        <dbReference type="ARBA" id="ARBA00022840"/>
    </source>
</evidence>
<dbReference type="Gene3D" id="3.40.50.300">
    <property type="entry name" value="P-loop containing nucleotide triphosphate hydrolases"/>
    <property type="match status" value="3"/>
</dbReference>
<dbReference type="InterPro" id="IPR027417">
    <property type="entry name" value="P-loop_NTPase"/>
</dbReference>
<keyword evidence="8" id="KW-1185">Reference proteome</keyword>
<organism evidence="7 8">
    <name type="scientific">Cohnella hashimotonis</name>
    <dbReference type="NCBI Taxonomy" id="2826895"/>
    <lineage>
        <taxon>Bacteria</taxon>
        <taxon>Bacillati</taxon>
        <taxon>Bacillota</taxon>
        <taxon>Bacilli</taxon>
        <taxon>Bacillales</taxon>
        <taxon>Paenibacillaceae</taxon>
        <taxon>Cohnella</taxon>
    </lineage>
</organism>
<dbReference type="PANTHER" id="PTHR11070:SF17">
    <property type="entry name" value="DNA HELICASE IV"/>
    <property type="match status" value="1"/>
</dbReference>
<keyword evidence="2 5" id="KW-0378">Hydrolase</keyword>
<evidence type="ECO:0000259" key="6">
    <source>
        <dbReference type="PROSITE" id="PS51198"/>
    </source>
</evidence>